<evidence type="ECO:0000313" key="11">
    <source>
        <dbReference type="Proteomes" id="UP000281549"/>
    </source>
</evidence>
<protein>
    <recommendedName>
        <fullName evidence="7">Major facilitator superfamily associated domain-containing protein</fullName>
    </recommendedName>
</protein>
<proteinExistence type="inferred from homology"/>
<dbReference type="InterPro" id="IPR036259">
    <property type="entry name" value="MFS_trans_sf"/>
</dbReference>
<reference evidence="11" key="2">
    <citation type="journal article" date="2018" name="Nat. Microbiol.">
        <title>Leveraging single-cell genomics to expand the fungal tree of life.</title>
        <authorList>
            <person name="Ahrendt S.R."/>
            <person name="Quandt C.A."/>
            <person name="Ciobanu D."/>
            <person name="Clum A."/>
            <person name="Salamov A."/>
            <person name="Andreopoulos B."/>
            <person name="Cheng J.F."/>
            <person name="Woyke T."/>
            <person name="Pelin A."/>
            <person name="Henrissat B."/>
            <person name="Reynolds N.K."/>
            <person name="Benny G.L."/>
            <person name="Smith M.E."/>
            <person name="James T.Y."/>
            <person name="Grigoriev I.V."/>
        </authorList>
    </citation>
    <scope>NUCLEOTIDE SEQUENCE [LARGE SCALE GENOMIC DNA]</scope>
    <source>
        <strain evidence="11">CSF55</strain>
    </source>
</reference>
<evidence type="ECO:0000313" key="10">
    <source>
        <dbReference type="Proteomes" id="UP000030755"/>
    </source>
</evidence>
<dbReference type="PANTHER" id="PTHR16172:SF41">
    <property type="entry name" value="MAJOR FACILITATOR SUPERFAMILY DOMAIN-CONTAINING PROTEIN 6-LIKE"/>
    <property type="match status" value="1"/>
</dbReference>
<keyword evidence="5 6" id="KW-0472">Membrane</keyword>
<reference evidence="8 10" key="1">
    <citation type="journal article" date="2013" name="Curr. Biol.">
        <title>Shared signatures of parasitism and phylogenomics unite Cryptomycota and microsporidia.</title>
        <authorList>
            <person name="James T.Y."/>
            <person name="Pelin A."/>
            <person name="Bonen L."/>
            <person name="Ahrendt S."/>
            <person name="Sain D."/>
            <person name="Corradi N."/>
            <person name="Stajich J.E."/>
        </authorList>
    </citation>
    <scope>NUCLEOTIDE SEQUENCE [LARGE SCALE GENOMIC DNA]</scope>
    <source>
        <strain evidence="8 10">CSF55</strain>
        <strain evidence="8 10">CSF55</strain>
    </source>
</reference>
<evidence type="ECO:0000256" key="4">
    <source>
        <dbReference type="ARBA" id="ARBA00022989"/>
    </source>
</evidence>
<evidence type="ECO:0000256" key="3">
    <source>
        <dbReference type="ARBA" id="ARBA00022692"/>
    </source>
</evidence>
<dbReference type="HOGENOM" id="CLU_1723385_0_0_1"/>
<feature type="transmembrane region" description="Helical" evidence="6">
    <location>
        <begin position="27"/>
        <end position="45"/>
    </location>
</feature>
<feature type="domain" description="Major facilitator superfamily associated" evidence="7">
    <location>
        <begin position="12"/>
        <end position="135"/>
    </location>
</feature>
<dbReference type="InterPro" id="IPR024989">
    <property type="entry name" value="MFS_assoc_dom"/>
</dbReference>
<evidence type="ECO:0000313" key="8">
    <source>
        <dbReference type="EMBL" id="EPZ36434.1"/>
    </source>
</evidence>
<dbReference type="Pfam" id="PF12832">
    <property type="entry name" value="MFS_1_like"/>
    <property type="match status" value="1"/>
</dbReference>
<organism evidence="8 10">
    <name type="scientific">Rozella allomycis (strain CSF55)</name>
    <dbReference type="NCBI Taxonomy" id="988480"/>
    <lineage>
        <taxon>Eukaryota</taxon>
        <taxon>Fungi</taxon>
        <taxon>Fungi incertae sedis</taxon>
        <taxon>Cryptomycota</taxon>
        <taxon>Cryptomycota incertae sedis</taxon>
        <taxon>Rozella</taxon>
    </lineage>
</organism>
<dbReference type="OrthoDB" id="515887at2759"/>
<keyword evidence="3 6" id="KW-0812">Transmembrane</keyword>
<dbReference type="Proteomes" id="UP000030755">
    <property type="component" value="Unassembled WGS sequence"/>
</dbReference>
<comment type="subcellular location">
    <subcellularLocation>
        <location evidence="1">Membrane</location>
        <topology evidence="1">Multi-pass membrane protein</topology>
    </subcellularLocation>
</comment>
<name>A0A075B4S3_ROZAC</name>
<dbReference type="AlphaFoldDB" id="A0A075B4S3"/>
<dbReference type="PANTHER" id="PTHR16172">
    <property type="entry name" value="MAJOR FACILITATOR SUPERFAMILY DOMAIN-CONTAINING PROTEIN 6-LIKE"/>
    <property type="match status" value="1"/>
</dbReference>
<dbReference type="Proteomes" id="UP000281549">
    <property type="component" value="Unassembled WGS sequence"/>
</dbReference>
<evidence type="ECO:0000256" key="2">
    <source>
        <dbReference type="ARBA" id="ARBA00005241"/>
    </source>
</evidence>
<dbReference type="GO" id="GO:0016020">
    <property type="term" value="C:membrane"/>
    <property type="evidence" value="ECO:0007669"/>
    <property type="project" value="UniProtKB-SubCell"/>
</dbReference>
<evidence type="ECO:0000256" key="1">
    <source>
        <dbReference type="ARBA" id="ARBA00004141"/>
    </source>
</evidence>
<evidence type="ECO:0000256" key="6">
    <source>
        <dbReference type="SAM" id="Phobius"/>
    </source>
</evidence>
<dbReference type="EMBL" id="KE560560">
    <property type="protein sequence ID" value="EPZ36434.1"/>
    <property type="molecule type" value="Genomic_DNA"/>
</dbReference>
<evidence type="ECO:0000259" key="7">
    <source>
        <dbReference type="Pfam" id="PF12832"/>
    </source>
</evidence>
<sequence length="152" mass="17555">MNLAYFSCYTFRPKYLNQRYGIDTKDYGIIAALLSLVSFFAAYTWSYLTDRLGRPKVTLIVTVLVSAALFQLMLIDINGKTETMMWASTVSGFYVFFVSAIIPVLDARMLKWLMEIPGGSKELYGRQRLWGTVNCVWHDFTWSIEYSPFPDH</sequence>
<dbReference type="SUPFAM" id="SSF103473">
    <property type="entry name" value="MFS general substrate transporter"/>
    <property type="match status" value="1"/>
</dbReference>
<evidence type="ECO:0000313" key="9">
    <source>
        <dbReference type="EMBL" id="RKP22077.1"/>
    </source>
</evidence>
<feature type="transmembrane region" description="Helical" evidence="6">
    <location>
        <begin position="57"/>
        <end position="77"/>
    </location>
</feature>
<keyword evidence="10" id="KW-1185">Reference proteome</keyword>
<keyword evidence="4 6" id="KW-1133">Transmembrane helix</keyword>
<reference evidence="9" key="3">
    <citation type="submission" date="2018-08" db="EMBL/GenBank/DDBJ databases">
        <title>Leveraging single-cell genomics to expand the Fungal Tree of Life.</title>
        <authorList>
            <consortium name="DOE Joint Genome Institute"/>
            <person name="Ahrendt S.R."/>
            <person name="Quandt C.A."/>
            <person name="Ciobanu D."/>
            <person name="Clum A."/>
            <person name="Salamov A."/>
            <person name="Andreopoulos B."/>
            <person name="Cheng J.-F."/>
            <person name="Woyke T."/>
            <person name="Pelin A."/>
            <person name="Henrissat B."/>
            <person name="Reynolds N."/>
            <person name="Benny G.L."/>
            <person name="Smith M.E."/>
            <person name="James T.Y."/>
            <person name="Grigoriev I.V."/>
        </authorList>
    </citation>
    <scope>NUCLEOTIDE SEQUENCE</scope>
    <source>
        <strain evidence="9">CSF55</strain>
    </source>
</reference>
<comment type="similarity">
    <text evidence="2">Belongs to the major facilitator superfamily. MFSD6 family.</text>
</comment>
<feature type="transmembrane region" description="Helical" evidence="6">
    <location>
        <begin position="83"/>
        <end position="105"/>
    </location>
</feature>
<accession>A0A075B4S3</accession>
<gene>
    <name evidence="8" type="ORF">O9G_005432</name>
    <name evidence="9" type="ORF">ROZALSC1DRAFT_26550</name>
</gene>
<dbReference type="InterPro" id="IPR051717">
    <property type="entry name" value="MFS_MFSD6"/>
</dbReference>
<evidence type="ECO:0000256" key="5">
    <source>
        <dbReference type="ARBA" id="ARBA00023136"/>
    </source>
</evidence>
<dbReference type="Gene3D" id="1.20.1250.20">
    <property type="entry name" value="MFS general substrate transporter like domains"/>
    <property type="match status" value="1"/>
</dbReference>
<dbReference type="OMA" id="ETMMWAS"/>
<dbReference type="EMBL" id="ML004911">
    <property type="protein sequence ID" value="RKP22077.1"/>
    <property type="molecule type" value="Genomic_DNA"/>
</dbReference>